<sequence>MRRLVAVIALTTALTAAVSTAASAAPVPAPGGDHRLSLRGWALLNEHGPGPNPGERLTASVDARTVEGRGTGGRARGHATVQHVFEEGTVRVEIAVDCLTVDGAATTVTGTIESTTLTVPAGHTPPTPPPSSWHPEVAITLPTGDADGERRVGWSGADLLDPTAPPRATRCTPTDPNLWIIHGGFGLRRR</sequence>
<keyword evidence="1" id="KW-0732">Signal</keyword>
<dbReference type="EMBL" id="CP159872">
    <property type="protein sequence ID" value="XCM83593.1"/>
    <property type="molecule type" value="Genomic_DNA"/>
</dbReference>
<feature type="chain" id="PRO_5043448366" evidence="1">
    <location>
        <begin position="25"/>
        <end position="190"/>
    </location>
</feature>
<reference evidence="2" key="1">
    <citation type="submission" date="2024-06" db="EMBL/GenBank/DDBJ databases">
        <title>The genome sequences of Kitasatospora sp. strain HUAS MG31.</title>
        <authorList>
            <person name="Mo P."/>
        </authorList>
    </citation>
    <scope>NUCLEOTIDE SEQUENCE</scope>
    <source>
        <strain evidence="2">HUAS MG31</strain>
    </source>
</reference>
<accession>A0AAU8K7Y5</accession>
<proteinExistence type="predicted"/>
<feature type="signal peptide" evidence="1">
    <location>
        <begin position="1"/>
        <end position="24"/>
    </location>
</feature>
<evidence type="ECO:0000256" key="1">
    <source>
        <dbReference type="SAM" id="SignalP"/>
    </source>
</evidence>
<protein>
    <submittedName>
        <fullName evidence="2">Uncharacterized protein</fullName>
    </submittedName>
</protein>
<dbReference type="KEGG" id="kcm:ABWK59_34045"/>
<dbReference type="RefSeq" id="WP_354644529.1">
    <property type="nucleotide sequence ID" value="NZ_CP159872.1"/>
</dbReference>
<evidence type="ECO:0000313" key="2">
    <source>
        <dbReference type="EMBL" id="XCM83593.1"/>
    </source>
</evidence>
<name>A0AAU8K7Y5_9ACTN</name>
<organism evidence="2">
    <name type="scientific">Kitasatospora camelliae</name>
    <dbReference type="NCBI Taxonomy" id="3156397"/>
    <lineage>
        <taxon>Bacteria</taxon>
        <taxon>Bacillati</taxon>
        <taxon>Actinomycetota</taxon>
        <taxon>Actinomycetes</taxon>
        <taxon>Kitasatosporales</taxon>
        <taxon>Streptomycetaceae</taxon>
        <taxon>Kitasatospora</taxon>
    </lineage>
</organism>
<dbReference type="AlphaFoldDB" id="A0AAU8K7Y5"/>
<gene>
    <name evidence="2" type="ORF">ABWK59_34045</name>
</gene>